<evidence type="ECO:0000256" key="1">
    <source>
        <dbReference type="ARBA" id="ARBA00022786"/>
    </source>
</evidence>
<dbReference type="PANTHER" id="PTHR24067">
    <property type="entry name" value="UBIQUITIN-CONJUGATING ENZYME E2"/>
    <property type="match status" value="1"/>
</dbReference>
<sequence>MVTPKRERSLSLADDNPPRTASRALRDAIQLVSTSSPLDISPALDAQLLVLLSDAVTLTTALEDRELEHDRKRVKLEHASVEPAAALARAADAPPRAGPPVAKAPMPSFYGLDTVQGALSDAEYAVLHDVEAGLPLLDTLGILLRPVKSHDDGKVNLLEWEALFPVKAPESNWRGAFFQPRVIFSDNYPSQPPKVKLAPSFFHPNVWPSGTVAPSWPERQAVADTWSAELLAVYGALGLKGRIASRNTPHDVLVKVPEHLRLPLYLEACRAVLTSERLDEPASLEAWSTIKKEPAKYRSPTSTDLAHLADAAARAEWRTENGLDLPLDR</sequence>
<keyword evidence="1" id="KW-0833">Ubl conjugation pathway</keyword>
<dbReference type="EMBL" id="KQ474085">
    <property type="protein sequence ID" value="KPV72751.1"/>
    <property type="molecule type" value="Genomic_DNA"/>
</dbReference>
<organism evidence="4 5">
    <name type="scientific">Rhodotorula graminis (strain WP1)</name>
    <dbReference type="NCBI Taxonomy" id="578459"/>
    <lineage>
        <taxon>Eukaryota</taxon>
        <taxon>Fungi</taxon>
        <taxon>Dikarya</taxon>
        <taxon>Basidiomycota</taxon>
        <taxon>Pucciniomycotina</taxon>
        <taxon>Microbotryomycetes</taxon>
        <taxon>Sporidiobolales</taxon>
        <taxon>Sporidiobolaceae</taxon>
        <taxon>Rhodotorula</taxon>
    </lineage>
</organism>
<dbReference type="SUPFAM" id="SSF54495">
    <property type="entry name" value="UBC-like"/>
    <property type="match status" value="1"/>
</dbReference>
<dbReference type="AlphaFoldDB" id="A0A0P9EHH3"/>
<gene>
    <name evidence="4" type="ORF">RHOBADRAFT_46346</name>
</gene>
<dbReference type="RefSeq" id="XP_018268800.1">
    <property type="nucleotide sequence ID" value="XM_018414772.1"/>
</dbReference>
<proteinExistence type="predicted"/>
<evidence type="ECO:0000256" key="2">
    <source>
        <dbReference type="SAM" id="MobiDB-lite"/>
    </source>
</evidence>
<dbReference type="Gene3D" id="3.10.110.10">
    <property type="entry name" value="Ubiquitin Conjugating Enzyme"/>
    <property type="match status" value="1"/>
</dbReference>
<dbReference type="STRING" id="578459.A0A0P9EHH3"/>
<reference evidence="4 5" key="1">
    <citation type="journal article" date="2015" name="Front. Microbiol.">
        <title>Genome sequence of the plant growth promoting endophytic yeast Rhodotorula graminis WP1.</title>
        <authorList>
            <person name="Firrincieli A."/>
            <person name="Otillar R."/>
            <person name="Salamov A."/>
            <person name="Schmutz J."/>
            <person name="Khan Z."/>
            <person name="Redman R.S."/>
            <person name="Fleck N.D."/>
            <person name="Lindquist E."/>
            <person name="Grigoriev I.V."/>
            <person name="Doty S.L."/>
        </authorList>
    </citation>
    <scope>NUCLEOTIDE SEQUENCE [LARGE SCALE GENOMIC DNA]</scope>
    <source>
        <strain evidence="4 5">WP1</strain>
    </source>
</reference>
<dbReference type="Pfam" id="PF00179">
    <property type="entry name" value="UQ_con"/>
    <property type="match status" value="1"/>
</dbReference>
<name>A0A0P9EHH3_RHOGW</name>
<dbReference type="InterPro" id="IPR016135">
    <property type="entry name" value="UBQ-conjugating_enzyme/RWD"/>
</dbReference>
<dbReference type="PROSITE" id="PS50127">
    <property type="entry name" value="UBC_2"/>
    <property type="match status" value="1"/>
</dbReference>
<dbReference type="GeneID" id="28975220"/>
<evidence type="ECO:0000259" key="3">
    <source>
        <dbReference type="PROSITE" id="PS50127"/>
    </source>
</evidence>
<evidence type="ECO:0000313" key="4">
    <source>
        <dbReference type="EMBL" id="KPV72751.1"/>
    </source>
</evidence>
<protein>
    <recommendedName>
        <fullName evidence="3">UBC core domain-containing protein</fullName>
    </recommendedName>
</protein>
<accession>A0A0P9EHH3</accession>
<evidence type="ECO:0000313" key="5">
    <source>
        <dbReference type="Proteomes" id="UP000053890"/>
    </source>
</evidence>
<dbReference type="InterPro" id="IPR050113">
    <property type="entry name" value="Ub_conjugating_enzyme"/>
</dbReference>
<feature type="region of interest" description="Disordered" evidence="2">
    <location>
        <begin position="1"/>
        <end position="20"/>
    </location>
</feature>
<dbReference type="OrthoDB" id="10576660at2759"/>
<dbReference type="Proteomes" id="UP000053890">
    <property type="component" value="Unassembled WGS sequence"/>
</dbReference>
<feature type="domain" description="UBC core" evidence="3">
    <location>
        <begin position="121"/>
        <end position="299"/>
    </location>
</feature>
<keyword evidence="5" id="KW-1185">Reference proteome</keyword>
<dbReference type="InterPro" id="IPR000608">
    <property type="entry name" value="UBC"/>
</dbReference>